<name>A0AAD7C0C4_9AGAR</name>
<feature type="transmembrane region" description="Helical" evidence="1">
    <location>
        <begin position="35"/>
        <end position="57"/>
    </location>
</feature>
<protein>
    <submittedName>
        <fullName evidence="2">Uncharacterized protein</fullName>
    </submittedName>
</protein>
<dbReference type="Proteomes" id="UP001221142">
    <property type="component" value="Unassembled WGS sequence"/>
</dbReference>
<gene>
    <name evidence="2" type="ORF">FB45DRAFT_865934</name>
</gene>
<dbReference type="EMBL" id="JARKIF010000007">
    <property type="protein sequence ID" value="KAJ7635417.1"/>
    <property type="molecule type" value="Genomic_DNA"/>
</dbReference>
<keyword evidence="1" id="KW-1133">Transmembrane helix</keyword>
<evidence type="ECO:0000313" key="2">
    <source>
        <dbReference type="EMBL" id="KAJ7635417.1"/>
    </source>
</evidence>
<keyword evidence="1" id="KW-0472">Membrane</keyword>
<evidence type="ECO:0000313" key="3">
    <source>
        <dbReference type="Proteomes" id="UP001221142"/>
    </source>
</evidence>
<accession>A0AAD7C0C4</accession>
<dbReference type="AlphaFoldDB" id="A0AAD7C0C4"/>
<proteinExistence type="predicted"/>
<organism evidence="2 3">
    <name type="scientific">Roridomyces roridus</name>
    <dbReference type="NCBI Taxonomy" id="1738132"/>
    <lineage>
        <taxon>Eukaryota</taxon>
        <taxon>Fungi</taxon>
        <taxon>Dikarya</taxon>
        <taxon>Basidiomycota</taxon>
        <taxon>Agaricomycotina</taxon>
        <taxon>Agaricomycetes</taxon>
        <taxon>Agaricomycetidae</taxon>
        <taxon>Agaricales</taxon>
        <taxon>Marasmiineae</taxon>
        <taxon>Mycenaceae</taxon>
        <taxon>Roridomyces</taxon>
    </lineage>
</organism>
<reference evidence="2" key="1">
    <citation type="submission" date="2023-03" db="EMBL/GenBank/DDBJ databases">
        <title>Massive genome expansion in bonnet fungi (Mycena s.s.) driven by repeated elements and novel gene families across ecological guilds.</title>
        <authorList>
            <consortium name="Lawrence Berkeley National Laboratory"/>
            <person name="Harder C.B."/>
            <person name="Miyauchi S."/>
            <person name="Viragh M."/>
            <person name="Kuo A."/>
            <person name="Thoen E."/>
            <person name="Andreopoulos B."/>
            <person name="Lu D."/>
            <person name="Skrede I."/>
            <person name="Drula E."/>
            <person name="Henrissat B."/>
            <person name="Morin E."/>
            <person name="Kohler A."/>
            <person name="Barry K."/>
            <person name="LaButti K."/>
            <person name="Morin E."/>
            <person name="Salamov A."/>
            <person name="Lipzen A."/>
            <person name="Mereny Z."/>
            <person name="Hegedus B."/>
            <person name="Baldrian P."/>
            <person name="Stursova M."/>
            <person name="Weitz H."/>
            <person name="Taylor A."/>
            <person name="Grigoriev I.V."/>
            <person name="Nagy L.G."/>
            <person name="Martin F."/>
            <person name="Kauserud H."/>
        </authorList>
    </citation>
    <scope>NUCLEOTIDE SEQUENCE</scope>
    <source>
        <strain evidence="2">9284</strain>
    </source>
</reference>
<comment type="caution">
    <text evidence="2">The sequence shown here is derived from an EMBL/GenBank/DDBJ whole genome shotgun (WGS) entry which is preliminary data.</text>
</comment>
<sequence length="171" mass="18839">MFELHPRSVGSSSSSHGAKHYESGLLDFELLRGGYVIMVTEGSGILLVGGLTFAQLIQILYLMLRLSLVALDVESLVARICFGNRREWLGARLKVEIVAIPLAGQKQGMVFDAVAGIAPDPLEESNMRRRYLLPEAGGGGWRHRRDVSNSHVVLLNWKFTAENAQQPPQAE</sequence>
<keyword evidence="1" id="KW-0812">Transmembrane</keyword>
<evidence type="ECO:0000256" key="1">
    <source>
        <dbReference type="SAM" id="Phobius"/>
    </source>
</evidence>
<keyword evidence="3" id="KW-1185">Reference proteome</keyword>